<feature type="transmembrane region" description="Helical" evidence="2">
    <location>
        <begin position="35"/>
        <end position="58"/>
    </location>
</feature>
<evidence type="ECO:0000313" key="3">
    <source>
        <dbReference type="EMBL" id="EYU38476.1"/>
    </source>
</evidence>
<dbReference type="PANTHER" id="PTHR33870">
    <property type="entry name" value="CARDIOMYOPATHY-ASSOCIATED PROTEIN"/>
    <property type="match status" value="1"/>
</dbReference>
<proteinExistence type="predicted"/>
<feature type="compositionally biased region" description="Low complexity" evidence="1">
    <location>
        <begin position="94"/>
        <end position="106"/>
    </location>
</feature>
<feature type="compositionally biased region" description="Basic and acidic residues" evidence="1">
    <location>
        <begin position="204"/>
        <end position="224"/>
    </location>
</feature>
<keyword evidence="2" id="KW-1133">Transmembrane helix</keyword>
<reference evidence="3 4" key="1">
    <citation type="journal article" date="2013" name="Proc. Natl. Acad. Sci. U.S.A.">
        <title>Fine-scale variation in meiotic recombination in Mimulus inferred from population shotgun sequencing.</title>
        <authorList>
            <person name="Hellsten U."/>
            <person name="Wright K.M."/>
            <person name="Jenkins J."/>
            <person name="Shu S."/>
            <person name="Yuan Y."/>
            <person name="Wessler S.R."/>
            <person name="Schmutz J."/>
            <person name="Willis J.H."/>
            <person name="Rokhsar D.S."/>
        </authorList>
    </citation>
    <scope>NUCLEOTIDE SEQUENCE [LARGE SCALE GENOMIC DNA]</scope>
    <source>
        <strain evidence="4">cv. DUN x IM62</strain>
    </source>
</reference>
<sequence length="544" mass="62261">MAVNGNDVHICLSKILNYSWKTCVAISTRHPFASFSFLCLFVVYISFPSVFWFLIYSFPLVVSTCFILSISTTLGNGKKCGDNEREGEEEISDRNSNFASDNSDNNNTKKSYTRVHSVRRRRAKELKRDDDNNNNINKQHHKVEEKNAFITSTNFNLYDNIVDKKPLIEECAKEIRDVEVDDYSLLETTKSSSTSPHRQSLLKQESRDEKTTKKESLKNDENREFTSIIEQESHERTKSKPTIDNPDDDDDQIKEVIQVYENDIHNQSEEDATCSEVETSMPIPRENSSTNSNSPSSSEENEPVYKIDKEAILKSLSSMARRNVVQEDPVITDNNNNEPIMNQFNYNNCPFDACSSSSSTSTRLKERFYYGDKFTRRHARSFSIASDLQVEVSEVSSPPLTIDENYSYHDQDEDISSYDGDMEKKIPNWDDQEQDLWASSFRLSNLDDNEINEQDMFTKDAFSRINNGKRYCISSSSSTADLQEITGGGGTSLHDKIHEMFQYSSVNPHENKRKNRWNLLAHTLDGYESGTSVAVSPPVYSIRC</sequence>
<dbReference type="AlphaFoldDB" id="A0A022RE67"/>
<keyword evidence="2" id="KW-0472">Membrane</keyword>
<keyword evidence="4" id="KW-1185">Reference proteome</keyword>
<evidence type="ECO:0000313" key="4">
    <source>
        <dbReference type="Proteomes" id="UP000030748"/>
    </source>
</evidence>
<accession>A0A022RE67</accession>
<gene>
    <name evidence="3" type="ORF">MIMGU_mgv1a004096mg</name>
</gene>
<evidence type="ECO:0000256" key="2">
    <source>
        <dbReference type="SAM" id="Phobius"/>
    </source>
</evidence>
<name>A0A022RE67_ERYGU</name>
<dbReference type="Proteomes" id="UP000030748">
    <property type="component" value="Unassembled WGS sequence"/>
</dbReference>
<evidence type="ECO:0000256" key="1">
    <source>
        <dbReference type="SAM" id="MobiDB-lite"/>
    </source>
</evidence>
<feature type="compositionally biased region" description="Basic residues" evidence="1">
    <location>
        <begin position="111"/>
        <end position="125"/>
    </location>
</feature>
<protein>
    <submittedName>
        <fullName evidence="3">Uncharacterized protein</fullName>
    </submittedName>
</protein>
<organism evidence="3 4">
    <name type="scientific">Erythranthe guttata</name>
    <name type="common">Yellow monkey flower</name>
    <name type="synonym">Mimulus guttatus</name>
    <dbReference type="NCBI Taxonomy" id="4155"/>
    <lineage>
        <taxon>Eukaryota</taxon>
        <taxon>Viridiplantae</taxon>
        <taxon>Streptophyta</taxon>
        <taxon>Embryophyta</taxon>
        <taxon>Tracheophyta</taxon>
        <taxon>Spermatophyta</taxon>
        <taxon>Magnoliopsida</taxon>
        <taxon>eudicotyledons</taxon>
        <taxon>Gunneridae</taxon>
        <taxon>Pentapetalae</taxon>
        <taxon>asterids</taxon>
        <taxon>lamiids</taxon>
        <taxon>Lamiales</taxon>
        <taxon>Phrymaceae</taxon>
        <taxon>Erythranthe</taxon>
    </lineage>
</organism>
<dbReference type="eggNOG" id="ENOG502QZQ3">
    <property type="taxonomic scope" value="Eukaryota"/>
</dbReference>
<feature type="region of interest" description="Disordered" evidence="1">
    <location>
        <begin position="264"/>
        <end position="303"/>
    </location>
</feature>
<dbReference type="PANTHER" id="PTHR33870:SF4">
    <property type="entry name" value="CARDIOMYOPATHY-ASSOCIATED PROTEIN"/>
    <property type="match status" value="1"/>
</dbReference>
<keyword evidence="2" id="KW-0812">Transmembrane</keyword>
<feature type="region of interest" description="Disordered" evidence="1">
    <location>
        <begin position="78"/>
        <end position="144"/>
    </location>
</feature>
<dbReference type="EMBL" id="KI630480">
    <property type="protein sequence ID" value="EYU38476.1"/>
    <property type="molecule type" value="Genomic_DNA"/>
</dbReference>
<feature type="compositionally biased region" description="Low complexity" evidence="1">
    <location>
        <begin position="286"/>
        <end position="298"/>
    </location>
</feature>
<feature type="region of interest" description="Disordered" evidence="1">
    <location>
        <begin position="189"/>
        <end position="251"/>
    </location>
</feature>